<dbReference type="GeneID" id="37039106"/>
<dbReference type="EMBL" id="KZ819500">
    <property type="protein sequence ID" value="PWN39052.1"/>
    <property type="molecule type" value="Genomic_DNA"/>
</dbReference>
<dbReference type="Gene3D" id="3.40.50.1820">
    <property type="entry name" value="alpha/beta hydrolase"/>
    <property type="match status" value="1"/>
</dbReference>
<dbReference type="PANTHER" id="PTHR48081:SF8">
    <property type="entry name" value="ALPHA_BETA HYDROLASE FOLD-3 DOMAIN-CONTAINING PROTEIN-RELATED"/>
    <property type="match status" value="1"/>
</dbReference>
<evidence type="ECO:0000259" key="2">
    <source>
        <dbReference type="Pfam" id="PF07859"/>
    </source>
</evidence>
<keyword evidence="1 3" id="KW-0378">Hydrolase</keyword>
<dbReference type="InParanoid" id="A0A316VNE2"/>
<evidence type="ECO:0000256" key="1">
    <source>
        <dbReference type="ARBA" id="ARBA00022801"/>
    </source>
</evidence>
<dbReference type="Proteomes" id="UP000245783">
    <property type="component" value="Unassembled WGS sequence"/>
</dbReference>
<dbReference type="Pfam" id="PF07859">
    <property type="entry name" value="Abhydrolase_3"/>
    <property type="match status" value="1"/>
</dbReference>
<reference evidence="3 4" key="1">
    <citation type="journal article" date="2018" name="Mol. Biol. Evol.">
        <title>Broad Genomic Sampling Reveals a Smut Pathogenic Ancestry of the Fungal Clade Ustilaginomycotina.</title>
        <authorList>
            <person name="Kijpornyongpan T."/>
            <person name="Mondo S.J."/>
            <person name="Barry K."/>
            <person name="Sandor L."/>
            <person name="Lee J."/>
            <person name="Lipzen A."/>
            <person name="Pangilinan J."/>
            <person name="LaButti K."/>
            <person name="Hainaut M."/>
            <person name="Henrissat B."/>
            <person name="Grigoriev I.V."/>
            <person name="Spatafora J.W."/>
            <person name="Aime M.C."/>
        </authorList>
    </citation>
    <scope>NUCLEOTIDE SEQUENCE [LARGE SCALE GENOMIC DNA]</scope>
    <source>
        <strain evidence="3 4">MCA 4658</strain>
    </source>
</reference>
<dbReference type="STRING" id="1522189.A0A316VNE2"/>
<dbReference type="RefSeq" id="XP_025366212.1">
    <property type="nucleotide sequence ID" value="XM_025517236.1"/>
</dbReference>
<sequence length="360" mass="38249">MTDCATASTRPTWTDAQTRTVHSIRAAMAGFKSPVVPPLTLEELSRLPQDSVAPAGISITHAVAQPCKNLPLELVQDTNIQPKPVVYWTYRAEGDPAVPAKALFYVHGGGNTTNSPVSTTYIPRFHQLLESAGKKKTVVVAPAYRLATAPENAFPASLQDVFAAYMALLHDQGYEAQNISLIGDSSGGNLVLGLLKLLGDAGGALPSKVALLAPAGDLTHIFSAEAASAADVDLFAYESYEEMAGNYLYEASSSMAKACGQAPSSYRIFPRDHPLVSAAHVGAQGWAKTAATGFSGVRIWVGDADQLADASHKIANDLKQAGARDVQIKVLQDMPHGFWILDVFPQCGQTWREVGAYVVA</sequence>
<gene>
    <name evidence="3" type="ORF">IE81DRAFT_369388</name>
</gene>
<organism evidence="3 4">
    <name type="scientific">Ceraceosorus guamensis</name>
    <dbReference type="NCBI Taxonomy" id="1522189"/>
    <lineage>
        <taxon>Eukaryota</taxon>
        <taxon>Fungi</taxon>
        <taxon>Dikarya</taxon>
        <taxon>Basidiomycota</taxon>
        <taxon>Ustilaginomycotina</taxon>
        <taxon>Exobasidiomycetes</taxon>
        <taxon>Ceraceosorales</taxon>
        <taxon>Ceraceosoraceae</taxon>
        <taxon>Ceraceosorus</taxon>
    </lineage>
</organism>
<dbReference type="InterPro" id="IPR050300">
    <property type="entry name" value="GDXG_lipolytic_enzyme"/>
</dbReference>
<dbReference type="PANTHER" id="PTHR48081">
    <property type="entry name" value="AB HYDROLASE SUPERFAMILY PROTEIN C4A8.06C"/>
    <property type="match status" value="1"/>
</dbReference>
<dbReference type="AlphaFoldDB" id="A0A316VNE2"/>
<evidence type="ECO:0000313" key="3">
    <source>
        <dbReference type="EMBL" id="PWN39052.1"/>
    </source>
</evidence>
<dbReference type="InterPro" id="IPR029058">
    <property type="entry name" value="AB_hydrolase_fold"/>
</dbReference>
<protein>
    <submittedName>
        <fullName evidence="3">Alpha/beta-hydrolase</fullName>
    </submittedName>
</protein>
<keyword evidence="4" id="KW-1185">Reference proteome</keyword>
<dbReference type="SUPFAM" id="SSF53474">
    <property type="entry name" value="alpha/beta-Hydrolases"/>
    <property type="match status" value="1"/>
</dbReference>
<name>A0A316VNE2_9BASI</name>
<dbReference type="GO" id="GO:0016787">
    <property type="term" value="F:hydrolase activity"/>
    <property type="evidence" value="ECO:0007669"/>
    <property type="project" value="UniProtKB-KW"/>
</dbReference>
<dbReference type="InterPro" id="IPR013094">
    <property type="entry name" value="AB_hydrolase_3"/>
</dbReference>
<dbReference type="OrthoDB" id="2152029at2759"/>
<evidence type="ECO:0000313" key="4">
    <source>
        <dbReference type="Proteomes" id="UP000245783"/>
    </source>
</evidence>
<proteinExistence type="predicted"/>
<feature type="domain" description="Alpha/beta hydrolase fold-3" evidence="2">
    <location>
        <begin position="103"/>
        <end position="339"/>
    </location>
</feature>
<accession>A0A316VNE2</accession>